<feature type="non-terminal residue" evidence="1">
    <location>
        <position position="1"/>
    </location>
</feature>
<evidence type="ECO:0000313" key="2">
    <source>
        <dbReference type="Proteomes" id="UP000712600"/>
    </source>
</evidence>
<dbReference type="EMBL" id="QGKX02001290">
    <property type="protein sequence ID" value="KAF3541182.1"/>
    <property type="molecule type" value="Genomic_DNA"/>
</dbReference>
<comment type="caution">
    <text evidence="1">The sequence shown here is derived from an EMBL/GenBank/DDBJ whole genome shotgun (WGS) entry which is preliminary data.</text>
</comment>
<dbReference type="AlphaFoldDB" id="A0A8S9QN07"/>
<organism evidence="1 2">
    <name type="scientific">Brassica cretica</name>
    <name type="common">Mustard</name>
    <dbReference type="NCBI Taxonomy" id="69181"/>
    <lineage>
        <taxon>Eukaryota</taxon>
        <taxon>Viridiplantae</taxon>
        <taxon>Streptophyta</taxon>
        <taxon>Embryophyta</taxon>
        <taxon>Tracheophyta</taxon>
        <taxon>Spermatophyta</taxon>
        <taxon>Magnoliopsida</taxon>
        <taxon>eudicotyledons</taxon>
        <taxon>Gunneridae</taxon>
        <taxon>Pentapetalae</taxon>
        <taxon>rosids</taxon>
        <taxon>malvids</taxon>
        <taxon>Brassicales</taxon>
        <taxon>Brassicaceae</taxon>
        <taxon>Brassiceae</taxon>
        <taxon>Brassica</taxon>
    </lineage>
</organism>
<accession>A0A8S9QN07</accession>
<dbReference type="Proteomes" id="UP000712600">
    <property type="component" value="Unassembled WGS sequence"/>
</dbReference>
<proteinExistence type="predicted"/>
<gene>
    <name evidence="1" type="ORF">F2Q69_00018597</name>
</gene>
<evidence type="ECO:0000313" key="1">
    <source>
        <dbReference type="EMBL" id="KAF3541182.1"/>
    </source>
</evidence>
<name>A0A8S9QN07_BRACR</name>
<reference evidence="1" key="1">
    <citation type="submission" date="2019-12" db="EMBL/GenBank/DDBJ databases">
        <title>Genome sequencing and annotation of Brassica cretica.</title>
        <authorList>
            <person name="Studholme D.J."/>
            <person name="Sarris P."/>
        </authorList>
    </citation>
    <scope>NUCLEOTIDE SEQUENCE</scope>
    <source>
        <strain evidence="1">PFS-109/04</strain>
        <tissue evidence="1">Leaf</tissue>
    </source>
</reference>
<protein>
    <submittedName>
        <fullName evidence="1">Uncharacterized protein</fullName>
    </submittedName>
</protein>
<sequence length="88" mass="9497">TTSIHCWIPKSPNRSKPNLLLLLHGFGANAMWQYGEHLRSKPLILMSAVAGLKVGVDAVKQGNADFSLINFEAALFCDDLGCVSSDPV</sequence>